<dbReference type="Gene3D" id="3.10.180.10">
    <property type="entry name" value="2,3-Dihydroxybiphenyl 1,2-Dioxygenase, domain 1"/>
    <property type="match status" value="1"/>
</dbReference>
<dbReference type="PROSITE" id="PS51819">
    <property type="entry name" value="VOC"/>
    <property type="match status" value="1"/>
</dbReference>
<feature type="domain" description="VOC" evidence="1">
    <location>
        <begin position="3"/>
        <end position="127"/>
    </location>
</feature>
<comment type="caution">
    <text evidence="2">The sequence shown here is derived from an EMBL/GenBank/DDBJ whole genome shotgun (WGS) entry which is preliminary data.</text>
</comment>
<dbReference type="InterPro" id="IPR029068">
    <property type="entry name" value="Glyas_Bleomycin-R_OHBP_Dase"/>
</dbReference>
<organism evidence="2 3">
    <name type="scientific">Pararhodobacter zhoushanensis</name>
    <dbReference type="NCBI Taxonomy" id="2479545"/>
    <lineage>
        <taxon>Bacteria</taxon>
        <taxon>Pseudomonadati</taxon>
        <taxon>Pseudomonadota</taxon>
        <taxon>Alphaproteobacteria</taxon>
        <taxon>Rhodobacterales</taxon>
        <taxon>Paracoccaceae</taxon>
        <taxon>Pararhodobacter</taxon>
    </lineage>
</organism>
<dbReference type="Pfam" id="PF00903">
    <property type="entry name" value="Glyoxalase"/>
    <property type="match status" value="1"/>
</dbReference>
<evidence type="ECO:0000259" key="1">
    <source>
        <dbReference type="PROSITE" id="PS51819"/>
    </source>
</evidence>
<dbReference type="RefSeq" id="WP_264503881.1">
    <property type="nucleotide sequence ID" value="NZ_JAPDFL010000001.1"/>
</dbReference>
<protein>
    <submittedName>
        <fullName evidence="2">VOC family protein</fullName>
    </submittedName>
</protein>
<dbReference type="EMBL" id="JAPDFL010000001">
    <property type="protein sequence ID" value="MCW1930697.1"/>
    <property type="molecule type" value="Genomic_DNA"/>
</dbReference>
<dbReference type="InterPro" id="IPR004360">
    <property type="entry name" value="Glyas_Fos-R_dOase_dom"/>
</dbReference>
<dbReference type="InterPro" id="IPR037523">
    <property type="entry name" value="VOC_core"/>
</dbReference>
<dbReference type="Proteomes" id="UP001208938">
    <property type="component" value="Unassembled WGS sequence"/>
</dbReference>
<dbReference type="PANTHER" id="PTHR36503">
    <property type="entry name" value="BLR2520 PROTEIN"/>
    <property type="match status" value="1"/>
</dbReference>
<dbReference type="SUPFAM" id="SSF54593">
    <property type="entry name" value="Glyoxalase/Bleomycin resistance protein/Dihydroxybiphenyl dioxygenase"/>
    <property type="match status" value="1"/>
</dbReference>
<evidence type="ECO:0000313" key="2">
    <source>
        <dbReference type="EMBL" id="MCW1930697.1"/>
    </source>
</evidence>
<accession>A0ABT3GT52</accession>
<reference evidence="2 3" key="1">
    <citation type="submission" date="2022-10" db="EMBL/GenBank/DDBJ databases">
        <title>Pararhodobacter sp. nov., isolated from marine algae.</title>
        <authorList>
            <person name="Choi B.J."/>
            <person name="Kim J.M."/>
            <person name="Lee J.K."/>
            <person name="Choi D.G."/>
            <person name="Jeon C.O."/>
        </authorList>
    </citation>
    <scope>NUCLEOTIDE SEQUENCE [LARGE SCALE GENOMIC DNA]</scope>
    <source>
        <strain evidence="2 3">ZQ420</strain>
    </source>
</reference>
<dbReference type="PANTHER" id="PTHR36503:SF2">
    <property type="entry name" value="BLR2408 PROTEIN"/>
    <property type="match status" value="1"/>
</dbReference>
<proteinExistence type="predicted"/>
<evidence type="ECO:0000313" key="3">
    <source>
        <dbReference type="Proteomes" id="UP001208938"/>
    </source>
</evidence>
<name>A0ABT3GT52_9RHOB</name>
<sequence>MPRMIFVNLPVADLPKAMGFWRALGFDFNLDYTDETAACLVLSDTMFAMLLTHDKFRGFAKAEVADTSKAREVLIALTCETRDDVDRLCDTAAAEGGAAQGEPQDHGFMYFRAFTDPDGHVWELTHFPEA</sequence>
<keyword evidence="3" id="KW-1185">Reference proteome</keyword>
<gene>
    <name evidence="2" type="ORF">OKW52_00025</name>
</gene>